<name>A0ABX5VPU1_9MICO</name>
<evidence type="ECO:0000313" key="1">
    <source>
        <dbReference type="EMBL" id="QDB80529.1"/>
    </source>
</evidence>
<proteinExistence type="predicted"/>
<dbReference type="Gene3D" id="3.40.50.1820">
    <property type="entry name" value="alpha/beta hydrolase"/>
    <property type="match status" value="1"/>
</dbReference>
<dbReference type="Proteomes" id="UP000313948">
    <property type="component" value="Chromosome"/>
</dbReference>
<organism evidence="1 2">
    <name type="scientific">Georgenia wutianyii</name>
    <dbReference type="NCBI Taxonomy" id="2585135"/>
    <lineage>
        <taxon>Bacteria</taxon>
        <taxon>Bacillati</taxon>
        <taxon>Actinomycetota</taxon>
        <taxon>Actinomycetes</taxon>
        <taxon>Micrococcales</taxon>
        <taxon>Bogoriellaceae</taxon>
        <taxon>Georgenia</taxon>
    </lineage>
</organism>
<evidence type="ECO:0000313" key="2">
    <source>
        <dbReference type="Proteomes" id="UP000313948"/>
    </source>
</evidence>
<sequence>MTARIHAHDADGAAVARDGRLRTTVHVRGGVGATRVDLEELQAIDVVLEGVVREAGYLESALDAARRALALDAGWAPAEAASAESAVDEAVHGARGVRRLGEEAFALLMSVRYARILYEEAELAARTQLAAPSWWGFLRVLLSPQAAVGAVADRLTLVGRLPGLEPSGPAGMLVDGLAELVNLAHGDDDLPPDGLALDVAVRELGEQGQYLLPWALLSGPFTYDGRRIDPDGLTAAQRLLVPVVLTFNRLTGRGPAHTRELTIAVSPPRLVAPSRDLAAVVDSLRTVHQDHGAEPGTVEVRRTDHPDGRRTWTVLLPSTQAMVPGGSNPVDNLTNGETYSGLVSDVEIAAARAMTLAGIAPGEAVAVVGFSQGGLVAMRLAADPVVRARFDIRAVVTAGSPVAHLPTPHGTEVLHLEHLEDPFIGLDGTTNPASPERTTVSRSLATGTTGEVRFEVPPGESHSVVEYGRTAALALAAGEPSVVHASQRLAEITGGAGARVTATAYTVERG</sequence>
<reference evidence="1 2" key="1">
    <citation type="submission" date="2019-05" db="EMBL/GenBank/DDBJ databases">
        <title>Georgenia *** sp. nov., and Georgenia *** sp. nov., isolated from the intestinal contents of plateau pika (Ochotona curzoniae) in the Qinghai-Tibet plateau of China.</title>
        <authorList>
            <person name="Tian Z."/>
        </authorList>
    </citation>
    <scope>NUCLEOTIDE SEQUENCE [LARGE SCALE GENOMIC DNA]</scope>
    <source>
        <strain evidence="1 2">Z294</strain>
    </source>
</reference>
<gene>
    <name evidence="1" type="ORF">FE251_14985</name>
</gene>
<dbReference type="EMBL" id="CP040899">
    <property type="protein sequence ID" value="QDB80529.1"/>
    <property type="molecule type" value="Genomic_DNA"/>
</dbReference>
<dbReference type="InterPro" id="IPR029058">
    <property type="entry name" value="AB_hydrolase_fold"/>
</dbReference>
<dbReference type="RefSeq" id="WP_139949170.1">
    <property type="nucleotide sequence ID" value="NZ_CP040899.1"/>
</dbReference>
<accession>A0ABX5VPU1</accession>
<keyword evidence="2" id="KW-1185">Reference proteome</keyword>
<dbReference type="SUPFAM" id="SSF53474">
    <property type="entry name" value="alpha/beta-Hydrolases"/>
    <property type="match status" value="1"/>
</dbReference>
<protein>
    <submittedName>
        <fullName evidence="1">Uncharacterized protein</fullName>
    </submittedName>
</protein>